<reference evidence="3 5" key="1">
    <citation type="submission" date="2015-11" db="EMBL/GenBank/DDBJ databases">
        <title>Genomic analysis of 38 Legionella species identifies large and diverse effector repertoires.</title>
        <authorList>
            <person name="Burstein D."/>
            <person name="Amaro F."/>
            <person name="Zusman T."/>
            <person name="Lifshitz Z."/>
            <person name="Cohen O."/>
            <person name="Gilbert J.A."/>
            <person name="Pupko T."/>
            <person name="Shuman H.A."/>
            <person name="Segal G."/>
        </authorList>
    </citation>
    <scope>NUCLEOTIDE SEQUENCE [LARGE SCALE GENOMIC DNA]</scope>
    <source>
        <strain evidence="3 5">ATCC 43877</strain>
    </source>
</reference>
<organism evidence="4 6">
    <name type="scientific">Legionella moravica</name>
    <dbReference type="NCBI Taxonomy" id="39962"/>
    <lineage>
        <taxon>Bacteria</taxon>
        <taxon>Pseudomonadati</taxon>
        <taxon>Pseudomonadota</taxon>
        <taxon>Gammaproteobacteria</taxon>
        <taxon>Legionellales</taxon>
        <taxon>Legionellaceae</taxon>
        <taxon>Legionella</taxon>
    </lineage>
</organism>
<evidence type="ECO:0000313" key="6">
    <source>
        <dbReference type="Proteomes" id="UP000254040"/>
    </source>
</evidence>
<dbReference type="AlphaFoldDB" id="A0A378K1V3"/>
<dbReference type="Pfam" id="PF07689">
    <property type="entry name" value="KaiB"/>
    <property type="match status" value="1"/>
</dbReference>
<dbReference type="STRING" id="39962.Lmor_0324"/>
<dbReference type="SMART" id="SM01248">
    <property type="entry name" value="KaiB"/>
    <property type="match status" value="1"/>
</dbReference>
<dbReference type="CDD" id="cd02978">
    <property type="entry name" value="KaiB_like"/>
    <property type="match status" value="1"/>
</dbReference>
<name>A0A378K1V3_9GAMM</name>
<keyword evidence="5" id="KW-1185">Reference proteome</keyword>
<dbReference type="InterPro" id="IPR036249">
    <property type="entry name" value="Thioredoxin-like_sf"/>
</dbReference>
<feature type="region of interest" description="Disordered" evidence="1">
    <location>
        <begin position="1"/>
        <end position="21"/>
    </location>
</feature>
<dbReference type="Gene3D" id="3.40.30.10">
    <property type="entry name" value="Glutaredoxin"/>
    <property type="match status" value="1"/>
</dbReference>
<feature type="domain" description="KaiB" evidence="2">
    <location>
        <begin position="27"/>
        <end position="108"/>
    </location>
</feature>
<dbReference type="PANTHER" id="PTHR41709:SF2">
    <property type="entry name" value="CIRCADIAN CLOCK PROTEIN KAIB2"/>
    <property type="match status" value="1"/>
</dbReference>
<evidence type="ECO:0000313" key="5">
    <source>
        <dbReference type="Proteomes" id="UP000054985"/>
    </source>
</evidence>
<dbReference type="RefSeq" id="WP_051190658.1">
    <property type="nucleotide sequence ID" value="NZ_CAAAJG010000035.1"/>
</dbReference>
<accession>A0A378K1V3</accession>
<proteinExistence type="predicted"/>
<feature type="compositionally biased region" description="Low complexity" evidence="1">
    <location>
        <begin position="1"/>
        <end position="19"/>
    </location>
</feature>
<dbReference type="InterPro" id="IPR011649">
    <property type="entry name" value="KaiB_domain"/>
</dbReference>
<dbReference type="PANTHER" id="PTHR41709">
    <property type="entry name" value="KAIB-LIKE PROTEIN 1"/>
    <property type="match status" value="1"/>
</dbReference>
<dbReference type="OrthoDB" id="5458519at2"/>
<evidence type="ECO:0000313" key="4">
    <source>
        <dbReference type="EMBL" id="STX63672.1"/>
    </source>
</evidence>
<protein>
    <submittedName>
        <fullName evidence="4">KaiB-like protein 2</fullName>
    </submittedName>
</protein>
<reference evidence="4 6" key="2">
    <citation type="submission" date="2018-06" db="EMBL/GenBank/DDBJ databases">
        <authorList>
            <consortium name="Pathogen Informatics"/>
            <person name="Doyle S."/>
        </authorList>
    </citation>
    <scope>NUCLEOTIDE SEQUENCE [LARGE SCALE GENOMIC DNA]</scope>
    <source>
        <strain evidence="4 6">NCTC12239</strain>
    </source>
</reference>
<dbReference type="InterPro" id="IPR039022">
    <property type="entry name" value="KaiB-like"/>
</dbReference>
<dbReference type="Proteomes" id="UP000054985">
    <property type="component" value="Unassembled WGS sequence"/>
</dbReference>
<sequence length="117" mass="13280">MSSAITKTPLTTEKSSSSSPKKEWQFNLFIAGQTPHGVLTLANLKNFCDMYLPNQYNIEVIDLLQYPERAQEEEIIAIPTIVKLEPAPKRYIIGDFSNHDLMLMKLGINLNLNSKQK</sequence>
<dbReference type="Proteomes" id="UP000254040">
    <property type="component" value="Unassembled WGS sequence"/>
</dbReference>
<gene>
    <name evidence="4" type="primary">kaiB</name>
    <name evidence="3" type="ORF">Lmor_0324</name>
    <name evidence="4" type="ORF">NCTC12239_02620</name>
</gene>
<dbReference type="GO" id="GO:0048511">
    <property type="term" value="P:rhythmic process"/>
    <property type="evidence" value="ECO:0007669"/>
    <property type="project" value="InterPro"/>
</dbReference>
<dbReference type="SUPFAM" id="SSF52833">
    <property type="entry name" value="Thioredoxin-like"/>
    <property type="match status" value="1"/>
</dbReference>
<dbReference type="EMBL" id="LNYN01000011">
    <property type="protein sequence ID" value="KTD38319.1"/>
    <property type="molecule type" value="Genomic_DNA"/>
</dbReference>
<evidence type="ECO:0000259" key="2">
    <source>
        <dbReference type="SMART" id="SM01248"/>
    </source>
</evidence>
<evidence type="ECO:0000313" key="3">
    <source>
        <dbReference type="EMBL" id="KTD38319.1"/>
    </source>
</evidence>
<evidence type="ECO:0000256" key="1">
    <source>
        <dbReference type="SAM" id="MobiDB-lite"/>
    </source>
</evidence>
<dbReference type="EMBL" id="UGOG01000001">
    <property type="protein sequence ID" value="STX63672.1"/>
    <property type="molecule type" value="Genomic_DNA"/>
</dbReference>